<dbReference type="Proteomes" id="UP000694414">
    <property type="component" value="Unplaced"/>
</dbReference>
<evidence type="ECO:0000313" key="2">
    <source>
        <dbReference type="Ensembl" id="ENSPSMP00000018264.1"/>
    </source>
</evidence>
<keyword evidence="3" id="KW-1185">Reference proteome</keyword>
<sequence>MLLKLQQLDLETLSSTVFEKKRLTINNVARKWDLQQRVANIATTQDRKDSDSPSQDPCQIDGSTISASPEETGSLDAGLTSALQGLAVIDSHLVEVDGDTLSLYGSGALESLDRNWSAQTAGMVTTVSFTFIEFDEIVQVLPKLKIKFPNSLHLKFKETNLVMLQQFNALAQLRRIDQLTIDPQGNPVVNFTLWKYYVLFRLSHFSMQKINGTEVTQNDMIMAERLFGILAHVASSELPQYRLISILGDARKKQFRYLLETKGKKPGIVNEENNDSKRLVGENTNRATLNYTTRDFYNEKLEEIKEKKKFCKMYVEDLVKEATEINMKNEALQKLWPQMFIELVRDAVIEIRNKNSYMKLCLQQITDQK</sequence>
<dbReference type="Ensembl" id="ENSPSMT00000021199.1">
    <property type="protein sequence ID" value="ENSPSMP00000018264.1"/>
    <property type="gene ID" value="ENSPSMG00000012942.1"/>
</dbReference>
<proteinExistence type="predicted"/>
<dbReference type="AlphaFoldDB" id="A0A8C8ZPL1"/>
<feature type="region of interest" description="Disordered" evidence="1">
    <location>
        <begin position="43"/>
        <end position="71"/>
    </location>
</feature>
<organism evidence="2 3">
    <name type="scientific">Prolemur simus</name>
    <name type="common">Greater bamboo lemur</name>
    <name type="synonym">Hapalemur simus</name>
    <dbReference type="NCBI Taxonomy" id="1328070"/>
    <lineage>
        <taxon>Eukaryota</taxon>
        <taxon>Metazoa</taxon>
        <taxon>Chordata</taxon>
        <taxon>Craniata</taxon>
        <taxon>Vertebrata</taxon>
        <taxon>Euteleostomi</taxon>
        <taxon>Mammalia</taxon>
        <taxon>Eutheria</taxon>
        <taxon>Euarchontoglires</taxon>
        <taxon>Primates</taxon>
        <taxon>Strepsirrhini</taxon>
        <taxon>Lemuriformes</taxon>
        <taxon>Lemuridae</taxon>
        <taxon>Prolemur</taxon>
    </lineage>
</organism>
<reference evidence="2" key="2">
    <citation type="submission" date="2025-09" db="UniProtKB">
        <authorList>
            <consortium name="Ensembl"/>
        </authorList>
    </citation>
    <scope>IDENTIFICATION</scope>
</reference>
<accession>A0A8C8ZPL1</accession>
<reference evidence="2" key="1">
    <citation type="submission" date="2025-08" db="UniProtKB">
        <authorList>
            <consortium name="Ensembl"/>
        </authorList>
    </citation>
    <scope>IDENTIFICATION</scope>
</reference>
<protein>
    <submittedName>
        <fullName evidence="2">Leucine rich repeat containing 49</fullName>
    </submittedName>
</protein>
<evidence type="ECO:0000256" key="1">
    <source>
        <dbReference type="SAM" id="MobiDB-lite"/>
    </source>
</evidence>
<evidence type="ECO:0000313" key="3">
    <source>
        <dbReference type="Proteomes" id="UP000694414"/>
    </source>
</evidence>
<gene>
    <name evidence="2" type="primary">LRRC49</name>
</gene>
<name>A0A8C8ZPL1_PROSS</name>
<feature type="compositionally biased region" description="Polar residues" evidence="1">
    <location>
        <begin position="52"/>
        <end position="71"/>
    </location>
</feature>
<dbReference type="GeneTree" id="ENSGT00940000157011"/>